<protein>
    <recommendedName>
        <fullName evidence="3">Late embryogenesis abundant protein LEA-2 subgroup domain-containing protein</fullName>
    </recommendedName>
</protein>
<name>A0ABD1VEI9_9LAMI</name>
<reference evidence="2" key="1">
    <citation type="submission" date="2024-07" db="EMBL/GenBank/DDBJ databases">
        <title>Two chromosome-level genome assemblies of Korean endemic species Abeliophyllum distichum and Forsythia ovata (Oleaceae).</title>
        <authorList>
            <person name="Jang H."/>
        </authorList>
    </citation>
    <scope>NUCLEOTIDE SEQUENCE [LARGE SCALE GENOMIC DNA]</scope>
</reference>
<evidence type="ECO:0000313" key="2">
    <source>
        <dbReference type="Proteomes" id="UP001604277"/>
    </source>
</evidence>
<evidence type="ECO:0008006" key="3">
    <source>
        <dbReference type="Google" id="ProtNLM"/>
    </source>
</evidence>
<comment type="caution">
    <text evidence="1">The sequence shown here is derived from an EMBL/GenBank/DDBJ whole genome shotgun (WGS) entry which is preliminary data.</text>
</comment>
<gene>
    <name evidence="1" type="ORF">Fot_17161</name>
</gene>
<keyword evidence="2" id="KW-1185">Reference proteome</keyword>
<evidence type="ECO:0000313" key="1">
    <source>
        <dbReference type="EMBL" id="KAL2535770.1"/>
    </source>
</evidence>
<organism evidence="1 2">
    <name type="scientific">Forsythia ovata</name>
    <dbReference type="NCBI Taxonomy" id="205694"/>
    <lineage>
        <taxon>Eukaryota</taxon>
        <taxon>Viridiplantae</taxon>
        <taxon>Streptophyta</taxon>
        <taxon>Embryophyta</taxon>
        <taxon>Tracheophyta</taxon>
        <taxon>Spermatophyta</taxon>
        <taxon>Magnoliopsida</taxon>
        <taxon>eudicotyledons</taxon>
        <taxon>Gunneridae</taxon>
        <taxon>Pentapetalae</taxon>
        <taxon>asterids</taxon>
        <taxon>lamiids</taxon>
        <taxon>Lamiales</taxon>
        <taxon>Oleaceae</taxon>
        <taxon>Forsythieae</taxon>
        <taxon>Forsythia</taxon>
    </lineage>
</organism>
<proteinExistence type="predicted"/>
<accession>A0ABD1VEI9</accession>
<dbReference type="EMBL" id="JBFOLJ010000005">
    <property type="protein sequence ID" value="KAL2535770.1"/>
    <property type="molecule type" value="Genomic_DNA"/>
</dbReference>
<dbReference type="AlphaFoldDB" id="A0ABD1VEI9"/>
<sequence length="165" mass="18516">MIILFIPILYFSSINNPIFRLESASISFLNESGCNLTMARWNIGILTKNPNKLTMFQYSDLNVVVSQYNTEYIIGLKILGFNSTKGETLLNATAVVPFASPDGSHVNIDVNLQGRVFFDNFFGFNEHRIITVLCNGVRIDFSNEGSMVRAQKKCSVMTTGDFDYC</sequence>
<dbReference type="Proteomes" id="UP001604277">
    <property type="component" value="Unassembled WGS sequence"/>
</dbReference>